<feature type="region of interest" description="Disordered" evidence="1">
    <location>
        <begin position="52"/>
        <end position="115"/>
    </location>
</feature>
<proteinExistence type="predicted"/>
<protein>
    <recommendedName>
        <fullName evidence="4">YwdI family protein</fullName>
    </recommendedName>
</protein>
<dbReference type="InterPro" id="IPR035218">
    <property type="entry name" value="DUF5327"/>
</dbReference>
<sequence length="115" mass="12325">MSITIDKVLARLESELERAIDTGNVQKKREHLAAIKSLCELALETDSEGDGFTVPRAASSQPAAASTARSIQRAPVSFEQAAPIYTPPTQPPTITNAPSKPIKEDDANGDSLFDF</sequence>
<dbReference type="AlphaFoldDB" id="A0AA94WPJ5"/>
<comment type="caution">
    <text evidence="2">The sequence shown here is derived from an EMBL/GenBank/DDBJ whole genome shotgun (WGS) entry which is preliminary data.</text>
</comment>
<accession>A0AA94WPJ5</accession>
<name>A0AA94WPJ5_9BACI</name>
<dbReference type="RefSeq" id="WP_148965275.1">
    <property type="nucleotide sequence ID" value="NZ_JBNIKZ010000001.1"/>
</dbReference>
<reference evidence="2 3" key="1">
    <citation type="submission" date="2019-08" db="EMBL/GenBank/DDBJ databases">
        <title>Bacillus genomes from the desert of Cuatro Cienegas, Coahuila.</title>
        <authorList>
            <person name="Olmedo-Alvarez G."/>
        </authorList>
    </citation>
    <scope>NUCLEOTIDE SEQUENCE [LARGE SCALE GENOMIC DNA]</scope>
    <source>
        <strain evidence="2 3">CH88_3T</strain>
    </source>
</reference>
<dbReference type="Pfam" id="PF17261">
    <property type="entry name" value="DUF5327"/>
    <property type="match status" value="1"/>
</dbReference>
<gene>
    <name evidence="2" type="ORF">FZC74_06260</name>
</gene>
<evidence type="ECO:0000313" key="2">
    <source>
        <dbReference type="EMBL" id="TYS59755.1"/>
    </source>
</evidence>
<organism evidence="2 3">
    <name type="scientific">Sutcliffiella horikoshii</name>
    <dbReference type="NCBI Taxonomy" id="79883"/>
    <lineage>
        <taxon>Bacteria</taxon>
        <taxon>Bacillati</taxon>
        <taxon>Bacillota</taxon>
        <taxon>Bacilli</taxon>
        <taxon>Bacillales</taxon>
        <taxon>Bacillaceae</taxon>
        <taxon>Sutcliffiella</taxon>
    </lineage>
</organism>
<evidence type="ECO:0000313" key="3">
    <source>
        <dbReference type="Proteomes" id="UP000323393"/>
    </source>
</evidence>
<evidence type="ECO:0000256" key="1">
    <source>
        <dbReference type="SAM" id="MobiDB-lite"/>
    </source>
</evidence>
<dbReference type="Proteomes" id="UP000323393">
    <property type="component" value="Unassembled WGS sequence"/>
</dbReference>
<feature type="compositionally biased region" description="Low complexity" evidence="1">
    <location>
        <begin position="55"/>
        <end position="70"/>
    </location>
</feature>
<dbReference type="EMBL" id="VTEU01000002">
    <property type="protein sequence ID" value="TYS59755.1"/>
    <property type="molecule type" value="Genomic_DNA"/>
</dbReference>
<evidence type="ECO:0008006" key="4">
    <source>
        <dbReference type="Google" id="ProtNLM"/>
    </source>
</evidence>